<dbReference type="Gene3D" id="1.20.1280.50">
    <property type="match status" value="1"/>
</dbReference>
<dbReference type="PANTHER" id="PTHR31672">
    <property type="entry name" value="BNACNNG10540D PROTEIN"/>
    <property type="match status" value="1"/>
</dbReference>
<dbReference type="InterPro" id="IPR017451">
    <property type="entry name" value="F-box-assoc_interact_dom"/>
</dbReference>
<evidence type="ECO:0000313" key="3">
    <source>
        <dbReference type="EMBL" id="OAY44853.1"/>
    </source>
</evidence>
<dbReference type="InterPro" id="IPR036047">
    <property type="entry name" value="F-box-like_dom_sf"/>
</dbReference>
<dbReference type="Gramene" id="Manes.07G010900.1.v8.1">
    <property type="protein sequence ID" value="Manes.07G010900.1.v8.1.CDS.1"/>
    <property type="gene ID" value="Manes.07G010900.v8.1"/>
</dbReference>
<reference evidence="4" key="1">
    <citation type="journal article" date="2016" name="Nat. Biotechnol.">
        <title>Sequencing wild and cultivated cassava and related species reveals extensive interspecific hybridization and genetic diversity.</title>
        <authorList>
            <person name="Bredeson J.V."/>
            <person name="Lyons J.B."/>
            <person name="Prochnik S.E."/>
            <person name="Wu G.A."/>
            <person name="Ha C.M."/>
            <person name="Edsinger-Gonzales E."/>
            <person name="Grimwood J."/>
            <person name="Schmutz J."/>
            <person name="Rabbi I.Y."/>
            <person name="Egesi C."/>
            <person name="Nauluvula P."/>
            <person name="Lebot V."/>
            <person name="Ndunguru J."/>
            <person name="Mkamilo G."/>
            <person name="Bart R.S."/>
            <person name="Setter T.L."/>
            <person name="Gleadow R.M."/>
            <person name="Kulakow P."/>
            <person name="Ferguson M.E."/>
            <person name="Rounsley S."/>
            <person name="Rokhsar D.S."/>
        </authorList>
    </citation>
    <scope>NUCLEOTIDE SEQUENCE [LARGE SCALE GENOMIC DNA]</scope>
    <source>
        <strain evidence="4">cv. AM560-2</strain>
    </source>
</reference>
<protein>
    <recommendedName>
        <fullName evidence="2">F-box associated beta-propeller type 1 domain-containing protein</fullName>
    </recommendedName>
</protein>
<dbReference type="SUPFAM" id="SSF81383">
    <property type="entry name" value="F-box domain"/>
    <property type="match status" value="1"/>
</dbReference>
<dbReference type="NCBIfam" id="TIGR01640">
    <property type="entry name" value="F_box_assoc_1"/>
    <property type="match status" value="1"/>
</dbReference>
<proteinExistence type="predicted"/>
<dbReference type="EMBL" id="CM004393">
    <property type="protein sequence ID" value="OAY44853.1"/>
    <property type="molecule type" value="Genomic_DNA"/>
</dbReference>
<feature type="domain" description="F-box associated beta-propeller type 1" evidence="2">
    <location>
        <begin position="94"/>
        <end position="351"/>
    </location>
</feature>
<accession>A0A2C9VHI5</accession>
<dbReference type="InterPro" id="IPR050796">
    <property type="entry name" value="SCF_F-box_component"/>
</dbReference>
<organism evidence="3 4">
    <name type="scientific">Manihot esculenta</name>
    <name type="common">Cassava</name>
    <name type="synonym">Jatropha manihot</name>
    <dbReference type="NCBI Taxonomy" id="3983"/>
    <lineage>
        <taxon>Eukaryota</taxon>
        <taxon>Viridiplantae</taxon>
        <taxon>Streptophyta</taxon>
        <taxon>Embryophyta</taxon>
        <taxon>Tracheophyta</taxon>
        <taxon>Spermatophyta</taxon>
        <taxon>Magnoliopsida</taxon>
        <taxon>eudicotyledons</taxon>
        <taxon>Gunneridae</taxon>
        <taxon>Pentapetalae</taxon>
        <taxon>rosids</taxon>
        <taxon>fabids</taxon>
        <taxon>Malpighiales</taxon>
        <taxon>Euphorbiaceae</taxon>
        <taxon>Crotonoideae</taxon>
        <taxon>Manihoteae</taxon>
        <taxon>Manihot</taxon>
    </lineage>
</organism>
<dbReference type="Proteomes" id="UP000091857">
    <property type="component" value="Chromosome 7"/>
</dbReference>
<feature type="compositionally biased region" description="Basic and acidic residues" evidence="1">
    <location>
        <begin position="394"/>
        <end position="403"/>
    </location>
</feature>
<dbReference type="STRING" id="3983.A0A2C9VHI5"/>
<dbReference type="OrthoDB" id="836040at2759"/>
<feature type="region of interest" description="Disordered" evidence="1">
    <location>
        <begin position="382"/>
        <end position="403"/>
    </location>
</feature>
<dbReference type="InterPro" id="IPR006527">
    <property type="entry name" value="F-box-assoc_dom_typ1"/>
</dbReference>
<dbReference type="Pfam" id="PF07734">
    <property type="entry name" value="FBA_1"/>
    <property type="match status" value="1"/>
</dbReference>
<dbReference type="PANTHER" id="PTHR31672:SF13">
    <property type="entry name" value="F-BOX PROTEIN CPR30-LIKE"/>
    <property type="match status" value="1"/>
</dbReference>
<evidence type="ECO:0000256" key="1">
    <source>
        <dbReference type="SAM" id="MobiDB-lite"/>
    </source>
</evidence>
<evidence type="ECO:0000313" key="4">
    <source>
        <dbReference type="Proteomes" id="UP000091857"/>
    </source>
</evidence>
<sequence>MSHNIPQDLLIEMLSSFPVKLLLKCRCACKAWDCLITNPFFTAKHLKKAAARNSELLLFRYYIDGGNERYLLHTNESFPENPVEELHCPLKSLNHFVNIVGSCNGILCLSDDVNGVYTNRAALWNPSVRKIVTIPSPNITLDSGGQLFHSLGFGFDSKLDDYKLVRVVYMEDNNFGIDIPPLVEIYSLRRRCWRLIRHDLKYFNTASAQSAFVNGACHWAAYKPKNGNGVCNVIVSFALGEEAFGEMLVPKCLVDKYLFMDVAAFDGSLLLVPFHEMTGEEDWFSVWMMKKYGDVESWIKLFNISHLEGIQRLVAVRPNGKFLLAKEDGKLVFYDPNTEEILDTGIFGEQNSFYLDILVDSLVLVGESNEFTEIKEEDAFTSGSVSSSLVVNDKASEESREES</sequence>
<evidence type="ECO:0000259" key="2">
    <source>
        <dbReference type="Pfam" id="PF07734"/>
    </source>
</evidence>
<dbReference type="OMA" id="FIVAFHV"/>
<dbReference type="AlphaFoldDB" id="A0A2C9VHI5"/>
<comment type="caution">
    <text evidence="3">The sequence shown here is derived from an EMBL/GenBank/DDBJ whole genome shotgun (WGS) entry which is preliminary data.</text>
</comment>
<name>A0A2C9VHI5_MANES</name>
<keyword evidence="4" id="KW-1185">Reference proteome</keyword>
<gene>
    <name evidence="3" type="ORF">MANES_07G010900v8</name>
</gene>